<protein>
    <recommendedName>
        <fullName evidence="1">MaoC-like domain-containing protein</fullName>
    </recommendedName>
</protein>
<sequence length="143" mass="16056">MKFEAFTEGQTFTTKPVTITKEAIFDFAERNDPQYLHLDEEAANEGPFGGIIASGFHTLSVVWVQWIHMDIFGRDCLGGMGLNRLSWKAPVFPNDTVVGEFKVLRKRKLEGHRGVLTLGIRVNNQEGKEVLSCEVVAVMRSET</sequence>
<evidence type="ECO:0000313" key="2">
    <source>
        <dbReference type="EMBL" id="GGH78618.1"/>
    </source>
</evidence>
<evidence type="ECO:0000313" key="3">
    <source>
        <dbReference type="Proteomes" id="UP000656813"/>
    </source>
</evidence>
<dbReference type="InterPro" id="IPR002539">
    <property type="entry name" value="MaoC-like_dom"/>
</dbReference>
<dbReference type="Gene3D" id="3.10.129.10">
    <property type="entry name" value="Hotdog Thioesterase"/>
    <property type="match status" value="1"/>
</dbReference>
<dbReference type="InterPro" id="IPR052342">
    <property type="entry name" value="MCH/BMMD"/>
</dbReference>
<name>A0A8J2ZV82_9BACL</name>
<comment type="caution">
    <text evidence="2">The sequence shown here is derived from an EMBL/GenBank/DDBJ whole genome shotgun (WGS) entry which is preliminary data.</text>
</comment>
<dbReference type="EMBL" id="BMFV01000007">
    <property type="protein sequence ID" value="GGH78618.1"/>
    <property type="molecule type" value="Genomic_DNA"/>
</dbReference>
<dbReference type="PANTHER" id="PTHR43664:SF1">
    <property type="entry name" value="BETA-METHYLMALYL-COA DEHYDRATASE"/>
    <property type="match status" value="1"/>
</dbReference>
<dbReference type="Proteomes" id="UP000656813">
    <property type="component" value="Unassembled WGS sequence"/>
</dbReference>
<dbReference type="SUPFAM" id="SSF54637">
    <property type="entry name" value="Thioesterase/thiol ester dehydrase-isomerase"/>
    <property type="match status" value="1"/>
</dbReference>
<dbReference type="PANTHER" id="PTHR43664">
    <property type="entry name" value="MONOAMINE OXIDASE-RELATED"/>
    <property type="match status" value="1"/>
</dbReference>
<dbReference type="RefSeq" id="WP_188496530.1">
    <property type="nucleotide sequence ID" value="NZ_BMFV01000007.1"/>
</dbReference>
<dbReference type="InterPro" id="IPR029069">
    <property type="entry name" value="HotDog_dom_sf"/>
</dbReference>
<dbReference type="Pfam" id="PF01575">
    <property type="entry name" value="MaoC_dehydratas"/>
    <property type="match status" value="1"/>
</dbReference>
<organism evidence="2 3">
    <name type="scientific">Pullulanibacillus pueri</name>
    <dbReference type="NCBI Taxonomy" id="1437324"/>
    <lineage>
        <taxon>Bacteria</taxon>
        <taxon>Bacillati</taxon>
        <taxon>Bacillota</taxon>
        <taxon>Bacilli</taxon>
        <taxon>Bacillales</taxon>
        <taxon>Sporolactobacillaceae</taxon>
        <taxon>Pullulanibacillus</taxon>
    </lineage>
</organism>
<gene>
    <name evidence="2" type="primary">ydeM</name>
    <name evidence="2" type="ORF">GCM10007096_12320</name>
</gene>
<reference evidence="2" key="2">
    <citation type="submission" date="2020-09" db="EMBL/GenBank/DDBJ databases">
        <authorList>
            <person name="Sun Q."/>
            <person name="Zhou Y."/>
        </authorList>
    </citation>
    <scope>NUCLEOTIDE SEQUENCE</scope>
    <source>
        <strain evidence="2">CGMCC 1.12777</strain>
    </source>
</reference>
<accession>A0A8J2ZV82</accession>
<dbReference type="AlphaFoldDB" id="A0A8J2ZV82"/>
<evidence type="ECO:0000259" key="1">
    <source>
        <dbReference type="Pfam" id="PF01575"/>
    </source>
</evidence>
<reference evidence="2" key="1">
    <citation type="journal article" date="2014" name="Int. J. Syst. Evol. Microbiol.">
        <title>Complete genome sequence of Corynebacterium casei LMG S-19264T (=DSM 44701T), isolated from a smear-ripened cheese.</title>
        <authorList>
            <consortium name="US DOE Joint Genome Institute (JGI-PGF)"/>
            <person name="Walter F."/>
            <person name="Albersmeier A."/>
            <person name="Kalinowski J."/>
            <person name="Ruckert C."/>
        </authorList>
    </citation>
    <scope>NUCLEOTIDE SEQUENCE</scope>
    <source>
        <strain evidence="2">CGMCC 1.12777</strain>
    </source>
</reference>
<feature type="domain" description="MaoC-like" evidence="1">
    <location>
        <begin position="8"/>
        <end position="111"/>
    </location>
</feature>
<keyword evidence="3" id="KW-1185">Reference proteome</keyword>
<proteinExistence type="predicted"/>